<feature type="transmembrane region" description="Helical" evidence="6">
    <location>
        <begin position="422"/>
        <end position="443"/>
    </location>
</feature>
<comment type="subcellular location">
    <subcellularLocation>
        <location evidence="1">Cell membrane</location>
        <topology evidence="1">Multi-pass membrane protein</topology>
    </subcellularLocation>
</comment>
<feature type="transmembrane region" description="Helical" evidence="6">
    <location>
        <begin position="396"/>
        <end position="416"/>
    </location>
</feature>
<dbReference type="Proteomes" id="UP000245622">
    <property type="component" value="Chromosome 1"/>
</dbReference>
<evidence type="ECO:0000256" key="2">
    <source>
        <dbReference type="ARBA" id="ARBA00022475"/>
    </source>
</evidence>
<evidence type="ECO:0000256" key="3">
    <source>
        <dbReference type="ARBA" id="ARBA00022692"/>
    </source>
</evidence>
<evidence type="ECO:0000256" key="4">
    <source>
        <dbReference type="ARBA" id="ARBA00022989"/>
    </source>
</evidence>
<feature type="transmembrane region" description="Helical" evidence="6">
    <location>
        <begin position="51"/>
        <end position="70"/>
    </location>
</feature>
<feature type="transmembrane region" description="Helical" evidence="6">
    <location>
        <begin position="289"/>
        <end position="313"/>
    </location>
</feature>
<evidence type="ECO:0000256" key="5">
    <source>
        <dbReference type="ARBA" id="ARBA00023136"/>
    </source>
</evidence>
<dbReference type="Pfam" id="PF01943">
    <property type="entry name" value="Polysacc_synt"/>
    <property type="match status" value="1"/>
</dbReference>
<feature type="transmembrane region" description="Helical" evidence="6">
    <location>
        <begin position="123"/>
        <end position="141"/>
    </location>
</feature>
<feature type="transmembrane region" description="Helical" evidence="6">
    <location>
        <begin position="233"/>
        <end position="254"/>
    </location>
</feature>
<feature type="transmembrane region" description="Helical" evidence="6">
    <location>
        <begin position="192"/>
        <end position="212"/>
    </location>
</feature>
<evidence type="ECO:0000256" key="1">
    <source>
        <dbReference type="ARBA" id="ARBA00004651"/>
    </source>
</evidence>
<keyword evidence="8" id="KW-1185">Reference proteome</keyword>
<feature type="transmembrane region" description="Helical" evidence="6">
    <location>
        <begin position="491"/>
        <end position="512"/>
    </location>
</feature>
<dbReference type="CDD" id="cd13124">
    <property type="entry name" value="MATE_SpoVB_like"/>
    <property type="match status" value="1"/>
</dbReference>
<dbReference type="RefSeq" id="WP_180702589.1">
    <property type="nucleotide sequence ID" value="NZ_LN555523.1"/>
</dbReference>
<keyword evidence="4 6" id="KW-1133">Transmembrane helix</keyword>
<feature type="transmembrane region" description="Helical" evidence="6">
    <location>
        <begin position="334"/>
        <end position="358"/>
    </location>
</feature>
<dbReference type="KEGG" id="ril:CRIB_34"/>
<feature type="transmembrane region" description="Helical" evidence="6">
    <location>
        <begin position="91"/>
        <end position="111"/>
    </location>
</feature>
<dbReference type="PANTHER" id="PTHR30250">
    <property type="entry name" value="PST FAMILY PREDICTED COLANIC ACID TRANSPORTER"/>
    <property type="match status" value="1"/>
</dbReference>
<dbReference type="InterPro" id="IPR050833">
    <property type="entry name" value="Poly_Biosynth_Transport"/>
</dbReference>
<dbReference type="GO" id="GO:0005886">
    <property type="term" value="C:plasma membrane"/>
    <property type="evidence" value="ECO:0007669"/>
    <property type="project" value="UniProtKB-SubCell"/>
</dbReference>
<dbReference type="GeneID" id="82204217"/>
<dbReference type="PIRSF" id="PIRSF038958">
    <property type="entry name" value="PG_synth_SpoVB"/>
    <property type="match status" value="1"/>
</dbReference>
<dbReference type="InterPro" id="IPR024923">
    <property type="entry name" value="PG_synth_SpoVB"/>
</dbReference>
<keyword evidence="5 6" id="KW-0472">Membrane</keyword>
<feature type="transmembrane region" description="Helical" evidence="6">
    <location>
        <begin position="364"/>
        <end position="384"/>
    </location>
</feature>
<keyword evidence="2" id="KW-1003">Cell membrane</keyword>
<dbReference type="EMBL" id="LN555523">
    <property type="protein sequence ID" value="CED92793.1"/>
    <property type="molecule type" value="Genomic_DNA"/>
</dbReference>
<gene>
    <name evidence="7" type="ORF">CRIB_34</name>
</gene>
<protein>
    <submittedName>
        <fullName evidence="7">Stage V sporulation protein B</fullName>
    </submittedName>
</protein>
<evidence type="ECO:0000313" key="7">
    <source>
        <dbReference type="EMBL" id="CED92793.1"/>
    </source>
</evidence>
<organism evidence="7 8">
    <name type="scientific">Romboutsia ilealis</name>
    <dbReference type="NCBI Taxonomy" id="1115758"/>
    <lineage>
        <taxon>Bacteria</taxon>
        <taxon>Bacillati</taxon>
        <taxon>Bacillota</taxon>
        <taxon>Clostridia</taxon>
        <taxon>Peptostreptococcales</taxon>
        <taxon>Peptostreptococcaceae</taxon>
        <taxon>Romboutsia</taxon>
    </lineage>
</organism>
<evidence type="ECO:0000256" key="6">
    <source>
        <dbReference type="SAM" id="Phobius"/>
    </source>
</evidence>
<proteinExistence type="predicted"/>
<evidence type="ECO:0000313" key="8">
    <source>
        <dbReference type="Proteomes" id="UP000245622"/>
    </source>
</evidence>
<feature type="transmembrane region" description="Helical" evidence="6">
    <location>
        <begin position="12"/>
        <end position="31"/>
    </location>
</feature>
<accession>A0A1V1HY10</accession>
<name>A0A1V1HY10_9FIRM</name>
<feature type="transmembrane region" description="Helical" evidence="6">
    <location>
        <begin position="162"/>
        <end position="180"/>
    </location>
</feature>
<reference evidence="7 8" key="1">
    <citation type="submission" date="2014-04" db="EMBL/GenBank/DDBJ databases">
        <authorList>
            <person name="Hornung B.V."/>
        </authorList>
    </citation>
    <scope>NUCLEOTIDE SEQUENCE [LARGE SCALE GENOMIC DNA]</scope>
    <source>
        <strain evidence="7 8">CRIB</strain>
    </source>
</reference>
<dbReference type="PANTHER" id="PTHR30250:SF21">
    <property type="entry name" value="LIPID II FLIPPASE MURJ"/>
    <property type="match status" value="1"/>
</dbReference>
<feature type="transmembrane region" description="Helical" evidence="6">
    <location>
        <begin position="464"/>
        <end position="485"/>
    </location>
</feature>
<dbReference type="AlphaFoldDB" id="A0A1V1HY10"/>
<keyword evidence="3 6" id="KW-0812">Transmembrane</keyword>
<sequence>MRSVRTKDSFLKGAFILGMAGILVKVMGAFFRIPLGNLIGSKGMAYYQAAYPVYTLFLTLATAGFPTALAKLVSEKNAIGDYKGAHKIFKVSYTVLFMTGILAFLVFFFGADYIVNNIMKNPGAKSAMLAIAPALIFVPLMSSYRGYFQGQRDMNKIAISQIVEQFFRVILGIGLAYFLMEKVGPELGAAGAIMGATIGAVASILYLIVTYFKGSKQRKIDIRNSKHFKDESVMTVLKKLLVVAIPITIGASVMPLVNMIDNVIVIDRLMVGGYTHTQALEMFGQLTGMAMSIVNLPSVITVAMSMSLVPAISEAFALGNKVKARKDTQSAIKVTLLIVLPCAFGMASLATPIMQLLYPKEPTTVGTILLFLTPCVVFLGLIQSMNGILQGMGKPMIPVIALVIGMIFKIVISYTLTAIPSINVLGSAIGTVSAYLIAVLIELACIKKAMGIKFPAKEFVIKPLITVITMFVAVKFSYAFIAGIIGGKLATLVSIVIGGIVYGLVLIGIGGIKKEEILTMPKGNKIYSLLRKLKLMK</sequence>
<dbReference type="InterPro" id="IPR002797">
    <property type="entry name" value="Polysacc_synth"/>
</dbReference>